<sequence>MNSSKVLLIVGLIAISCVTFSYAIKCYSCNTKDSCKSPKKVECTTSLANQTSTYLDIHHTGVNLNQTSPYLQCFYENIKSNYGDVRYKGCVYSTINACELPLRPAHNSGSVTRSCGKCDNKNYCNPAGRANIGAVVMVAIVLVGLVGRSIWV</sequence>
<dbReference type="VEuPathDB" id="VectorBase:MDOMA2_004382"/>
<feature type="chain" id="PRO_5044561077" evidence="2">
    <location>
        <begin position="24"/>
        <end position="152"/>
    </location>
</feature>
<keyword evidence="1" id="KW-1133">Transmembrane helix</keyword>
<keyword evidence="1" id="KW-0472">Membrane</keyword>
<feature type="signal peptide" evidence="2">
    <location>
        <begin position="1"/>
        <end position="23"/>
    </location>
</feature>
<evidence type="ECO:0000256" key="1">
    <source>
        <dbReference type="SAM" id="Phobius"/>
    </source>
</evidence>
<proteinExistence type="predicted"/>
<evidence type="ECO:0000313" key="3">
    <source>
        <dbReference type="EnsemblMetazoa" id="MDOA009537-PA"/>
    </source>
</evidence>
<feature type="transmembrane region" description="Helical" evidence="1">
    <location>
        <begin position="132"/>
        <end position="151"/>
    </location>
</feature>
<keyword evidence="4" id="KW-1185">Reference proteome</keyword>
<evidence type="ECO:0000256" key="2">
    <source>
        <dbReference type="SAM" id="SignalP"/>
    </source>
</evidence>
<dbReference type="EnsemblMetazoa" id="MDOA009537-RA">
    <property type="protein sequence ID" value="MDOA009537-PA"/>
    <property type="gene ID" value="MDOA009537"/>
</dbReference>
<keyword evidence="1" id="KW-0812">Transmembrane</keyword>
<dbReference type="RefSeq" id="XP_005179725.1">
    <property type="nucleotide sequence ID" value="XM_005179668.3"/>
</dbReference>
<dbReference type="PROSITE" id="PS51257">
    <property type="entry name" value="PROKAR_LIPOPROTEIN"/>
    <property type="match status" value="1"/>
</dbReference>
<keyword evidence="2" id="KW-0732">Signal</keyword>
<reference evidence="5" key="2">
    <citation type="submission" date="2025-04" db="UniProtKB">
        <authorList>
            <consortium name="RefSeq"/>
        </authorList>
    </citation>
    <scope>IDENTIFICATION</scope>
    <source>
        <strain evidence="5">Aabys</strain>
    </source>
</reference>
<evidence type="ECO:0000313" key="4">
    <source>
        <dbReference type="Proteomes" id="UP001652621"/>
    </source>
</evidence>
<dbReference type="eggNOG" id="ENOG502TKX1">
    <property type="taxonomic scope" value="Eukaryota"/>
</dbReference>
<dbReference type="Proteomes" id="UP001652621">
    <property type="component" value="Unplaced"/>
</dbReference>
<accession>A0A1I8MXW5</accession>
<dbReference type="VEuPathDB" id="VectorBase:MDOA009537"/>
<evidence type="ECO:0000313" key="5">
    <source>
        <dbReference type="RefSeq" id="XP_005179725.1"/>
    </source>
</evidence>
<gene>
    <name evidence="3" type="primary">101890994</name>
    <name evidence="5" type="synonym">LOC101890994</name>
</gene>
<dbReference type="GeneID" id="101890994"/>
<organism evidence="3">
    <name type="scientific">Musca domestica</name>
    <name type="common">House fly</name>
    <dbReference type="NCBI Taxonomy" id="7370"/>
    <lineage>
        <taxon>Eukaryota</taxon>
        <taxon>Metazoa</taxon>
        <taxon>Ecdysozoa</taxon>
        <taxon>Arthropoda</taxon>
        <taxon>Hexapoda</taxon>
        <taxon>Insecta</taxon>
        <taxon>Pterygota</taxon>
        <taxon>Neoptera</taxon>
        <taxon>Endopterygota</taxon>
        <taxon>Diptera</taxon>
        <taxon>Brachycera</taxon>
        <taxon>Muscomorpha</taxon>
        <taxon>Muscoidea</taxon>
        <taxon>Muscidae</taxon>
        <taxon>Musca</taxon>
    </lineage>
</organism>
<protein>
    <submittedName>
        <fullName evidence="5">Uncharacterized protein LOC101890994</fullName>
    </submittedName>
</protein>
<dbReference type="KEGG" id="mde:101890994"/>
<dbReference type="OrthoDB" id="8050261at2759"/>
<name>A0A1I8MXW5_MUSDO</name>
<reference evidence="3" key="1">
    <citation type="submission" date="2020-05" db="UniProtKB">
        <authorList>
            <consortium name="EnsemblMetazoa"/>
        </authorList>
    </citation>
    <scope>IDENTIFICATION</scope>
    <source>
        <strain evidence="3">Aabys</strain>
    </source>
</reference>
<dbReference type="AlphaFoldDB" id="A0A1I8MXW5"/>